<keyword evidence="6" id="KW-1185">Reference proteome</keyword>
<dbReference type="InterPro" id="IPR055775">
    <property type="entry name" value="DUF7351"/>
</dbReference>
<dbReference type="InterPro" id="IPR055771">
    <property type="entry name" value="DUF7347"/>
</dbReference>
<feature type="region of interest" description="Disordered" evidence="1">
    <location>
        <begin position="322"/>
        <end position="367"/>
    </location>
</feature>
<dbReference type="PATRIC" id="fig|547559.17.peg.569"/>
<organism evidence="4 6">
    <name type="scientific">Natrialba magadii (strain ATCC 43099 / DSM 3394 / CCM 3739 / CIP 104546 / IAM 13178 / JCM 8861 / NBRC 102185 / NCIMB 2190 / MS3)</name>
    <name type="common">Natronobacterium magadii</name>
    <dbReference type="NCBI Taxonomy" id="547559"/>
    <lineage>
        <taxon>Archaea</taxon>
        <taxon>Methanobacteriati</taxon>
        <taxon>Methanobacteriota</taxon>
        <taxon>Stenosarchaea group</taxon>
        <taxon>Halobacteria</taxon>
        <taxon>Halobacteriales</taxon>
        <taxon>Natrialbaceae</taxon>
        <taxon>Natrialba</taxon>
    </lineage>
</organism>
<feature type="domain" description="DUF7351" evidence="3">
    <location>
        <begin position="137"/>
        <end position="317"/>
    </location>
</feature>
<evidence type="ECO:0000259" key="2">
    <source>
        <dbReference type="Pfam" id="PF24038"/>
    </source>
</evidence>
<dbReference type="eggNOG" id="arCOG03860">
    <property type="taxonomic scope" value="Archaea"/>
</dbReference>
<dbReference type="KEGG" id="nmg:Nmag_0516"/>
<dbReference type="PaxDb" id="547559-Nmag_0516"/>
<reference evidence="4" key="4">
    <citation type="submission" date="2016-09" db="EMBL/GenBank/DDBJ databases">
        <authorList>
            <person name="Pfeiffer F."/>
        </authorList>
    </citation>
    <scope>NUCLEOTIDE SEQUENCE</scope>
    <source>
        <strain evidence="4">ATCC 43099</strain>
    </source>
</reference>
<evidence type="ECO:0000313" key="5">
    <source>
        <dbReference type="EMBL" id="ELY33260.1"/>
    </source>
</evidence>
<dbReference type="EMBL" id="AOHS01000010">
    <property type="protein sequence ID" value="ELY33260.1"/>
    <property type="molecule type" value="Genomic_DNA"/>
</dbReference>
<dbReference type="STRING" id="547559.Nmag_0516"/>
<proteinExistence type="predicted"/>
<evidence type="ECO:0000313" key="6">
    <source>
        <dbReference type="Proteomes" id="UP000001879"/>
    </source>
</evidence>
<evidence type="ECO:0000313" key="7">
    <source>
        <dbReference type="Proteomes" id="UP000011543"/>
    </source>
</evidence>
<feature type="domain" description="DUF7347" evidence="2">
    <location>
        <begin position="23"/>
        <end position="119"/>
    </location>
</feature>
<dbReference type="GeneID" id="8823343"/>
<dbReference type="EMBL" id="CP001932">
    <property type="protein sequence ID" value="ADD04103.1"/>
    <property type="molecule type" value="Genomic_DNA"/>
</dbReference>
<feature type="region of interest" description="Disordered" evidence="1">
    <location>
        <begin position="1"/>
        <end position="24"/>
    </location>
</feature>
<protein>
    <submittedName>
        <fullName evidence="5">ArsR family transcriptional regulator</fullName>
    </submittedName>
    <submittedName>
        <fullName evidence="4">HTH domain protein</fullName>
    </submittedName>
</protein>
<evidence type="ECO:0000313" key="4">
    <source>
        <dbReference type="EMBL" id="ADD04103.1"/>
    </source>
</evidence>
<dbReference type="Proteomes" id="UP000011543">
    <property type="component" value="Unassembled WGS sequence"/>
</dbReference>
<feature type="compositionally biased region" description="Low complexity" evidence="1">
    <location>
        <begin position="337"/>
        <end position="346"/>
    </location>
</feature>
<feature type="compositionally biased region" description="Low complexity" evidence="1">
    <location>
        <begin position="358"/>
        <end position="367"/>
    </location>
</feature>
<dbReference type="HOGENOM" id="CLU_060475_0_0_2"/>
<dbReference type="Pfam" id="PF24038">
    <property type="entry name" value="DUF7347"/>
    <property type="match status" value="1"/>
</dbReference>
<feature type="compositionally biased region" description="Polar residues" evidence="1">
    <location>
        <begin position="322"/>
        <end position="332"/>
    </location>
</feature>
<dbReference type="Pfam" id="PF24042">
    <property type="entry name" value="DUF7351"/>
    <property type="match status" value="1"/>
</dbReference>
<accession>D3SYJ2</accession>
<reference evidence="4 6" key="2">
    <citation type="journal article" date="2012" name="BMC Genomics">
        <title>A comparative genomics perspective on the genetic content of the alkaliphilic haloarchaeon Natrialba magadii ATCC 43099T.</title>
        <authorList>
            <person name="Siddaramappa S."/>
            <person name="Challacombe J.F."/>
            <person name="Decastro R.E."/>
            <person name="Pfeiffer F."/>
            <person name="Sastre D.E."/>
            <person name="Gimenez M.I."/>
            <person name="Paggi R.A."/>
            <person name="Detter J.C."/>
            <person name="Davenport K.W."/>
            <person name="Goodwin L.A."/>
            <person name="Kyrpides N."/>
            <person name="Tapia R."/>
            <person name="Pitluck S."/>
            <person name="Lucas S."/>
            <person name="Woyke T."/>
            <person name="Maupin-Furlow J.A."/>
        </authorList>
    </citation>
    <scope>NUCLEOTIDE SEQUENCE [LARGE SCALE GENOMIC DNA]</scope>
    <source>
        <strain evidence="4">ATCC 43099</strain>
        <strain evidence="6">ATCC 43099 / DSM 3394 / CCM 3739 / CIP 104546 / IAM 13178 / JCM 8861 / NBRC 102185 / NCIMB 2190 / MS3</strain>
    </source>
</reference>
<dbReference type="OrthoDB" id="8482at2157"/>
<dbReference type="RefSeq" id="WP_004214098.1">
    <property type="nucleotide sequence ID" value="NC_013922.1"/>
</dbReference>
<sequence length="367" mass="39519">MSTEDGEDPPVAAPEPSDRVSDPSDAFQALGNEVRMGILETMLEWTDGAVESDRATPSFSMLFEASAVDTSAGFAYHLDELVGPYLRKVNDASTADADADPGADGYELTYAGEQIARAIATGTYTQRVDHPPVPLEDDCPFCEHDSLTARASDNRVTVACGHCERRLLRLDLPPAGLESHGESFPTAFDRYHRHRLSLVRDGVCPACSGEVDARLVRPSPATDDLLPAEHATHLQAEFTCSCCGTTLRSPVALSLLSHPAVVSFYYEHGQAVSERPLWNIGHEWAETVLSEDPLAVRVVVELEDDVLALYVDERLTVVETQRASVSETTEGNESAEGDGAAETTETTEADERGGTHGTGETAETTAQ</sequence>
<reference evidence="6" key="1">
    <citation type="submission" date="2010-02" db="EMBL/GenBank/DDBJ databases">
        <title>Complete sequence of chromosome of Natrialba magadii ATCC 43099.</title>
        <authorList>
            <consortium name="US DOE Joint Genome Institute"/>
            <person name="Lucas S."/>
            <person name="Copeland A."/>
            <person name="Lapidus A."/>
            <person name="Cheng J.-F."/>
            <person name="Bruce D."/>
            <person name="Goodwin L."/>
            <person name="Pitluck S."/>
            <person name="Davenport K."/>
            <person name="Saunders E."/>
            <person name="Detter J.C."/>
            <person name="Han C."/>
            <person name="Tapia R."/>
            <person name="Land M."/>
            <person name="Hauser L."/>
            <person name="Kyrpides N."/>
            <person name="Mikhailova N."/>
            <person name="De Castro R.E."/>
            <person name="Maupin-Furlow J.A."/>
            <person name="Woyke T."/>
        </authorList>
    </citation>
    <scope>NUCLEOTIDE SEQUENCE [LARGE SCALE GENOMIC DNA]</scope>
    <source>
        <strain evidence="6">ATCC 43099 / DSM 3394 / CCM 3739 / CIP 104546 / IAM 13178 / JCM 8861 / NBRC 102185 / NCIMB 2190 / MS3</strain>
    </source>
</reference>
<name>D3SYJ2_NATMM</name>
<evidence type="ECO:0000256" key="1">
    <source>
        <dbReference type="SAM" id="MobiDB-lite"/>
    </source>
</evidence>
<reference evidence="5 7" key="3">
    <citation type="journal article" date="2014" name="PLoS Genet.">
        <title>Phylogenetically driven sequencing of extremely halophilic archaea reveals strategies for static and dynamic osmo-response.</title>
        <authorList>
            <person name="Becker E.A."/>
            <person name="Seitzer P.M."/>
            <person name="Tritt A."/>
            <person name="Larsen D."/>
            <person name="Krusor M."/>
            <person name="Yao A.I."/>
            <person name="Wu D."/>
            <person name="Madern D."/>
            <person name="Eisen J.A."/>
            <person name="Darling A.E."/>
            <person name="Facciotti M.T."/>
        </authorList>
    </citation>
    <scope>NUCLEOTIDE SEQUENCE [LARGE SCALE GENOMIC DNA]</scope>
    <source>
        <strain evidence="7">ATCC 43099 / DSM 3394 / CCM 3739 / CIP 104546 / IAM 13178 / JCM 8861 / NBRC 102185 / NCIMB 2190 / MS3</strain>
        <strain evidence="5">MS-3</strain>
    </source>
</reference>
<dbReference type="Proteomes" id="UP000001879">
    <property type="component" value="Chromosome"/>
</dbReference>
<evidence type="ECO:0000259" key="3">
    <source>
        <dbReference type="Pfam" id="PF24042"/>
    </source>
</evidence>
<gene>
    <name evidence="4" type="ordered locus">Nmag_0516</name>
    <name evidence="5" type="ORF">C500_02989</name>
</gene>
<dbReference type="AlphaFoldDB" id="D3SYJ2"/>